<comment type="caution">
    <text evidence="7">The sequence shown here is derived from an EMBL/GenBank/DDBJ whole genome shotgun (WGS) entry which is preliminary data.</text>
</comment>
<comment type="function">
    <text evidence="5">One of the primary rRNA binding proteins, this protein initially binds near the 5'-end of the 23S rRNA. It is important during the early stages of 50S assembly. It makes multiple contacts with different domains of the 23S rRNA in the assembled 50S subunit and ribosome.</text>
</comment>
<dbReference type="GO" id="GO:0005840">
    <property type="term" value="C:ribosome"/>
    <property type="evidence" value="ECO:0007669"/>
    <property type="project" value="UniProtKB-KW"/>
</dbReference>
<feature type="region of interest" description="Disordered" evidence="6">
    <location>
        <begin position="1"/>
        <end position="25"/>
    </location>
</feature>
<protein>
    <recommendedName>
        <fullName evidence="4 5">Large ribosomal subunit protein uL4</fullName>
    </recommendedName>
</protein>
<evidence type="ECO:0000256" key="4">
    <source>
        <dbReference type="ARBA" id="ARBA00035244"/>
    </source>
</evidence>
<evidence type="ECO:0000256" key="6">
    <source>
        <dbReference type="SAM" id="MobiDB-lite"/>
    </source>
</evidence>
<keyword evidence="5" id="KW-0694">RNA-binding</keyword>
<dbReference type="PANTHER" id="PTHR10746:SF6">
    <property type="entry name" value="LARGE RIBOSOMAL SUBUNIT PROTEIN UL4M"/>
    <property type="match status" value="1"/>
</dbReference>
<keyword evidence="5" id="KW-0699">rRNA-binding</keyword>
<dbReference type="AlphaFoldDB" id="A0A0G0UC43"/>
<organism evidence="7 8">
    <name type="scientific">Candidatus Curtissbacteria bacterium GW2011_GWA1_41_11</name>
    <dbReference type="NCBI Taxonomy" id="1618409"/>
    <lineage>
        <taxon>Bacteria</taxon>
        <taxon>Candidatus Curtissiibacteriota</taxon>
    </lineage>
</organism>
<dbReference type="EMBL" id="LCAG01000013">
    <property type="protein sequence ID" value="KKR86533.1"/>
    <property type="molecule type" value="Genomic_DNA"/>
</dbReference>
<keyword evidence="2 5" id="KW-0689">Ribosomal protein</keyword>
<sequence length="237" mass="26084">MPRAKKISTISKVSRKSKVSKSKLTATKSKSILSELSAEVYDTNGRRQGSFNLPKEFFGQKVNESLLAQALHVYFENQSKHTASTKTRTETRGGGAKPWRQKGTGRARAGSKRSPLWVGGGITHGPKYRDTHLNFPKKMKHKALISALSSKANSNSVKVIANIEKIEPKTKVIATLLKKLNLKGSNLFVVSDKNPKVKLAARNLQKTSVDTSVNLNALEIIQNKNIFFSKEAIGKLS</sequence>
<dbReference type="GO" id="GO:1990904">
    <property type="term" value="C:ribonucleoprotein complex"/>
    <property type="evidence" value="ECO:0007669"/>
    <property type="project" value="UniProtKB-KW"/>
</dbReference>
<feature type="region of interest" description="Disordered" evidence="6">
    <location>
        <begin position="81"/>
        <end position="121"/>
    </location>
</feature>
<accession>A0A0G0UC43</accession>
<dbReference type="PATRIC" id="fig|1618409.3.peg.676"/>
<dbReference type="GO" id="GO:0003735">
    <property type="term" value="F:structural constituent of ribosome"/>
    <property type="evidence" value="ECO:0007669"/>
    <property type="project" value="InterPro"/>
</dbReference>
<dbReference type="NCBIfam" id="TIGR03953">
    <property type="entry name" value="rplD_bact"/>
    <property type="match status" value="1"/>
</dbReference>
<evidence type="ECO:0000256" key="1">
    <source>
        <dbReference type="ARBA" id="ARBA00010528"/>
    </source>
</evidence>
<gene>
    <name evidence="5" type="primary">rplD</name>
    <name evidence="7" type="ORF">UU34_C0013G0009</name>
</gene>
<dbReference type="SUPFAM" id="SSF52166">
    <property type="entry name" value="Ribosomal protein L4"/>
    <property type="match status" value="1"/>
</dbReference>
<name>A0A0G0UC43_9BACT</name>
<reference evidence="7 8" key="1">
    <citation type="journal article" date="2015" name="Nature">
        <title>rRNA introns, odd ribosomes, and small enigmatic genomes across a large radiation of phyla.</title>
        <authorList>
            <person name="Brown C.T."/>
            <person name="Hug L.A."/>
            <person name="Thomas B.C."/>
            <person name="Sharon I."/>
            <person name="Castelle C.J."/>
            <person name="Singh A."/>
            <person name="Wilkins M.J."/>
            <person name="Williams K.H."/>
            <person name="Banfield J.F."/>
        </authorList>
    </citation>
    <scope>NUCLEOTIDE SEQUENCE [LARGE SCALE GENOMIC DNA]</scope>
</reference>
<dbReference type="Proteomes" id="UP000034854">
    <property type="component" value="Unassembled WGS sequence"/>
</dbReference>
<evidence type="ECO:0000256" key="5">
    <source>
        <dbReference type="HAMAP-Rule" id="MF_01328"/>
    </source>
</evidence>
<comment type="function">
    <text evidence="5">Forms part of the polypeptide exit tunnel.</text>
</comment>
<evidence type="ECO:0000256" key="3">
    <source>
        <dbReference type="ARBA" id="ARBA00023274"/>
    </source>
</evidence>
<dbReference type="GO" id="GO:0019843">
    <property type="term" value="F:rRNA binding"/>
    <property type="evidence" value="ECO:0007669"/>
    <property type="project" value="UniProtKB-UniRule"/>
</dbReference>
<comment type="similarity">
    <text evidence="1 5">Belongs to the universal ribosomal protein uL4 family.</text>
</comment>
<dbReference type="HAMAP" id="MF_01328_B">
    <property type="entry name" value="Ribosomal_uL4_B"/>
    <property type="match status" value="1"/>
</dbReference>
<dbReference type="PANTHER" id="PTHR10746">
    <property type="entry name" value="50S RIBOSOMAL PROTEIN L4"/>
    <property type="match status" value="1"/>
</dbReference>
<dbReference type="GO" id="GO:0006412">
    <property type="term" value="P:translation"/>
    <property type="evidence" value="ECO:0007669"/>
    <property type="project" value="UniProtKB-UniRule"/>
</dbReference>
<dbReference type="InterPro" id="IPR013005">
    <property type="entry name" value="Ribosomal_uL4-like"/>
</dbReference>
<evidence type="ECO:0000313" key="7">
    <source>
        <dbReference type="EMBL" id="KKR86533.1"/>
    </source>
</evidence>
<evidence type="ECO:0000256" key="2">
    <source>
        <dbReference type="ARBA" id="ARBA00022980"/>
    </source>
</evidence>
<dbReference type="InterPro" id="IPR023574">
    <property type="entry name" value="Ribosomal_uL4_dom_sf"/>
</dbReference>
<keyword evidence="3 5" id="KW-0687">Ribonucleoprotein</keyword>
<feature type="compositionally biased region" description="Basic residues" evidence="6">
    <location>
        <begin position="99"/>
        <end position="111"/>
    </location>
</feature>
<evidence type="ECO:0000313" key="8">
    <source>
        <dbReference type="Proteomes" id="UP000034854"/>
    </source>
</evidence>
<dbReference type="Gene3D" id="3.40.1370.10">
    <property type="match status" value="1"/>
</dbReference>
<dbReference type="Pfam" id="PF00573">
    <property type="entry name" value="Ribosomal_L4"/>
    <property type="match status" value="1"/>
</dbReference>
<proteinExistence type="inferred from homology"/>
<comment type="subunit">
    <text evidence="5">Part of the 50S ribosomal subunit.</text>
</comment>
<dbReference type="InterPro" id="IPR002136">
    <property type="entry name" value="Ribosomal_uL4"/>
</dbReference>